<dbReference type="Proteomes" id="UP000809349">
    <property type="component" value="Unassembled WGS sequence"/>
</dbReference>
<dbReference type="SMART" id="SM00267">
    <property type="entry name" value="GGDEF"/>
    <property type="match status" value="1"/>
</dbReference>
<dbReference type="InterPro" id="IPR029787">
    <property type="entry name" value="Nucleotide_cyclase"/>
</dbReference>
<comment type="caution">
    <text evidence="5">The sequence shown here is derived from an EMBL/GenBank/DDBJ whole genome shotgun (WGS) entry which is preliminary data.</text>
</comment>
<evidence type="ECO:0000259" key="3">
    <source>
        <dbReference type="PROSITE" id="PS50112"/>
    </source>
</evidence>
<dbReference type="NCBIfam" id="TIGR00254">
    <property type="entry name" value="GGDEF"/>
    <property type="match status" value="1"/>
</dbReference>
<dbReference type="PANTHER" id="PTHR45138">
    <property type="entry name" value="REGULATORY COMPONENTS OF SENSORY TRANSDUCTION SYSTEM"/>
    <property type="match status" value="1"/>
</dbReference>
<evidence type="ECO:0000256" key="2">
    <source>
        <dbReference type="ARBA" id="ARBA00034247"/>
    </source>
</evidence>
<dbReference type="Pfam" id="PF08448">
    <property type="entry name" value="PAS_4"/>
    <property type="match status" value="1"/>
</dbReference>
<feature type="domain" description="GGDEF" evidence="4">
    <location>
        <begin position="178"/>
        <end position="315"/>
    </location>
</feature>
<dbReference type="InterPro" id="IPR013656">
    <property type="entry name" value="PAS_4"/>
</dbReference>
<dbReference type="Gene3D" id="3.30.450.20">
    <property type="entry name" value="PAS domain"/>
    <property type="match status" value="1"/>
</dbReference>
<name>A0ABS7SVF1_9BURK</name>
<dbReference type="EMBL" id="JAFBIL020000010">
    <property type="protein sequence ID" value="MBZ2209905.1"/>
    <property type="molecule type" value="Genomic_DNA"/>
</dbReference>
<evidence type="ECO:0000313" key="6">
    <source>
        <dbReference type="Proteomes" id="UP000809349"/>
    </source>
</evidence>
<keyword evidence="5" id="KW-0808">Transferase</keyword>
<dbReference type="CDD" id="cd01949">
    <property type="entry name" value="GGDEF"/>
    <property type="match status" value="1"/>
</dbReference>
<dbReference type="GO" id="GO:0052621">
    <property type="term" value="F:diguanylate cyclase activity"/>
    <property type="evidence" value="ECO:0007669"/>
    <property type="project" value="UniProtKB-EC"/>
</dbReference>
<evidence type="ECO:0000256" key="1">
    <source>
        <dbReference type="ARBA" id="ARBA00012528"/>
    </source>
</evidence>
<feature type="domain" description="PAS" evidence="3">
    <location>
        <begin position="3"/>
        <end position="73"/>
    </location>
</feature>
<evidence type="ECO:0000259" key="4">
    <source>
        <dbReference type="PROSITE" id="PS50887"/>
    </source>
</evidence>
<sequence length="316" mass="35344">MTRPALLECALGAMNLGVIVLDHARKVVLWNRWMAQHSGQHASEVLGRDFLDVFDGMRGRRIDGAVHHALYDNFPAILSQTLHKAPFPLYVDAEARQRGERLQQAVAVTPLDMPGERRHCLIQVSDVSYAVHRERLLREQALDLRLQSYSDGLTGIANRRHFDAAMDNEIRRTKRSGSPLSLLMIDIDFFKPYNDYFGHQQGDETLARVAHALAGMLHRPLDLIARYGGEEFAVILPDIGEDQARQLAEAMRARVEQLAIPHAPSSDFAQVTVSIGMATRTARNSAETAVLIGTADRALYAAKRAGRNRLVIERIE</sequence>
<dbReference type="CDD" id="cd00130">
    <property type="entry name" value="PAS"/>
    <property type="match status" value="1"/>
</dbReference>
<dbReference type="PROSITE" id="PS50112">
    <property type="entry name" value="PAS"/>
    <property type="match status" value="1"/>
</dbReference>
<gene>
    <name evidence="5" type="ORF">I4X03_021775</name>
</gene>
<evidence type="ECO:0000313" key="5">
    <source>
        <dbReference type="EMBL" id="MBZ2209905.1"/>
    </source>
</evidence>
<dbReference type="InterPro" id="IPR000014">
    <property type="entry name" value="PAS"/>
</dbReference>
<accession>A0ABS7SVF1</accession>
<comment type="catalytic activity">
    <reaction evidence="2">
        <text>2 GTP = 3',3'-c-di-GMP + 2 diphosphate</text>
        <dbReference type="Rhea" id="RHEA:24898"/>
        <dbReference type="ChEBI" id="CHEBI:33019"/>
        <dbReference type="ChEBI" id="CHEBI:37565"/>
        <dbReference type="ChEBI" id="CHEBI:58805"/>
        <dbReference type="EC" id="2.7.7.65"/>
    </reaction>
</comment>
<dbReference type="Pfam" id="PF00990">
    <property type="entry name" value="GGDEF"/>
    <property type="match status" value="1"/>
</dbReference>
<dbReference type="PANTHER" id="PTHR45138:SF9">
    <property type="entry name" value="DIGUANYLATE CYCLASE DGCM-RELATED"/>
    <property type="match status" value="1"/>
</dbReference>
<dbReference type="SUPFAM" id="SSF55785">
    <property type="entry name" value="PYP-like sensor domain (PAS domain)"/>
    <property type="match status" value="1"/>
</dbReference>
<protein>
    <recommendedName>
        <fullName evidence="1">diguanylate cyclase</fullName>
        <ecNumber evidence="1">2.7.7.65</ecNumber>
    </recommendedName>
</protein>
<dbReference type="EC" id="2.7.7.65" evidence="1"/>
<reference evidence="5 6" key="1">
    <citation type="submission" date="2021-08" db="EMBL/GenBank/DDBJ databases">
        <title>Massilia sp. R798.</title>
        <authorList>
            <person name="Baek J.H."/>
            <person name="Jung H.S."/>
            <person name="Kim K.R."/>
            <person name="Jeon C.O."/>
        </authorList>
    </citation>
    <scope>NUCLEOTIDE SEQUENCE [LARGE SCALE GENOMIC DNA]</scope>
    <source>
        <strain evidence="5 6">R798</strain>
    </source>
</reference>
<dbReference type="SUPFAM" id="SSF55073">
    <property type="entry name" value="Nucleotide cyclase"/>
    <property type="match status" value="1"/>
</dbReference>
<dbReference type="InterPro" id="IPR050469">
    <property type="entry name" value="Diguanylate_Cyclase"/>
</dbReference>
<dbReference type="Gene3D" id="3.30.70.270">
    <property type="match status" value="1"/>
</dbReference>
<keyword evidence="6" id="KW-1185">Reference proteome</keyword>
<proteinExistence type="predicted"/>
<dbReference type="InterPro" id="IPR043128">
    <property type="entry name" value="Rev_trsase/Diguanyl_cyclase"/>
</dbReference>
<dbReference type="InterPro" id="IPR035965">
    <property type="entry name" value="PAS-like_dom_sf"/>
</dbReference>
<keyword evidence="5" id="KW-0548">Nucleotidyltransferase</keyword>
<dbReference type="InterPro" id="IPR000160">
    <property type="entry name" value="GGDEF_dom"/>
</dbReference>
<dbReference type="PROSITE" id="PS50887">
    <property type="entry name" value="GGDEF"/>
    <property type="match status" value="1"/>
</dbReference>
<organism evidence="5 6">
    <name type="scientific">Massilia soli</name>
    <dbReference type="NCBI Taxonomy" id="2792854"/>
    <lineage>
        <taxon>Bacteria</taxon>
        <taxon>Pseudomonadati</taxon>
        <taxon>Pseudomonadota</taxon>
        <taxon>Betaproteobacteria</taxon>
        <taxon>Burkholderiales</taxon>
        <taxon>Oxalobacteraceae</taxon>
        <taxon>Telluria group</taxon>
        <taxon>Massilia</taxon>
    </lineage>
</organism>
<dbReference type="RefSeq" id="WP_223470810.1">
    <property type="nucleotide sequence ID" value="NZ_JAFBIL020000010.1"/>
</dbReference>